<dbReference type="AlphaFoldDB" id="A0ABD0K5Y1"/>
<evidence type="ECO:0000313" key="2">
    <source>
        <dbReference type="Proteomes" id="UP001519460"/>
    </source>
</evidence>
<reference evidence="1 2" key="1">
    <citation type="journal article" date="2023" name="Sci. Data">
        <title>Genome assembly of the Korean intertidal mud-creeper Batillaria attramentaria.</title>
        <authorList>
            <person name="Patra A.K."/>
            <person name="Ho P.T."/>
            <person name="Jun S."/>
            <person name="Lee S.J."/>
            <person name="Kim Y."/>
            <person name="Won Y.J."/>
        </authorList>
    </citation>
    <scope>NUCLEOTIDE SEQUENCE [LARGE SCALE GENOMIC DNA]</scope>
    <source>
        <strain evidence="1">Wonlab-2016</strain>
    </source>
</reference>
<evidence type="ECO:0008006" key="3">
    <source>
        <dbReference type="Google" id="ProtNLM"/>
    </source>
</evidence>
<gene>
    <name evidence="1" type="ORF">BaRGS_00026049</name>
</gene>
<name>A0ABD0K5Y1_9CAEN</name>
<proteinExistence type="predicted"/>
<protein>
    <recommendedName>
        <fullName evidence="3">Arginase</fullName>
    </recommendedName>
</protein>
<keyword evidence="2" id="KW-1185">Reference proteome</keyword>
<organism evidence="1 2">
    <name type="scientific">Batillaria attramentaria</name>
    <dbReference type="NCBI Taxonomy" id="370345"/>
    <lineage>
        <taxon>Eukaryota</taxon>
        <taxon>Metazoa</taxon>
        <taxon>Spiralia</taxon>
        <taxon>Lophotrochozoa</taxon>
        <taxon>Mollusca</taxon>
        <taxon>Gastropoda</taxon>
        <taxon>Caenogastropoda</taxon>
        <taxon>Sorbeoconcha</taxon>
        <taxon>Cerithioidea</taxon>
        <taxon>Batillariidae</taxon>
        <taxon>Batillaria</taxon>
    </lineage>
</organism>
<dbReference type="Proteomes" id="UP001519460">
    <property type="component" value="Unassembled WGS sequence"/>
</dbReference>
<sequence length="108" mass="11347">GRVPLDLRLSACVIGDVTRGLGVDLVNGIRGSRAHWRDSPVTGPVYAAPRHGVWSVTESVATSLDEGGRHQGKLDLGRPGKAGEGSLRVLRDLDLLGDGVIQSSAKLK</sequence>
<feature type="non-terminal residue" evidence="1">
    <location>
        <position position="1"/>
    </location>
</feature>
<accession>A0ABD0K5Y1</accession>
<dbReference type="EMBL" id="JACVVK020000239">
    <property type="protein sequence ID" value="KAK7482751.1"/>
    <property type="molecule type" value="Genomic_DNA"/>
</dbReference>
<evidence type="ECO:0000313" key="1">
    <source>
        <dbReference type="EMBL" id="KAK7482751.1"/>
    </source>
</evidence>
<comment type="caution">
    <text evidence="1">The sequence shown here is derived from an EMBL/GenBank/DDBJ whole genome shotgun (WGS) entry which is preliminary data.</text>
</comment>
<feature type="non-terminal residue" evidence="1">
    <location>
        <position position="108"/>
    </location>
</feature>